<evidence type="ECO:0000313" key="2">
    <source>
        <dbReference type="Proteomes" id="UP000325902"/>
    </source>
</evidence>
<evidence type="ECO:0000313" key="1">
    <source>
        <dbReference type="EMBL" id="KAB2568564.1"/>
    </source>
</evidence>
<accession>A0A5N5CT99</accession>
<keyword evidence="2" id="KW-1185">Reference proteome</keyword>
<protein>
    <submittedName>
        <fullName evidence="1">Uncharacterized protein</fullName>
    </submittedName>
</protein>
<dbReference type="PANTHER" id="PTHR37315">
    <property type="entry name" value="UPF0311 PROTEIN BLR7842"/>
    <property type="match status" value="1"/>
</dbReference>
<reference evidence="1 2" key="1">
    <citation type="journal article" date="2019" name="Sci. Rep.">
        <title>A multi-omics analysis of the grapevine pathogen Lasiodiplodia theobromae reveals that temperature affects the expression of virulence- and pathogenicity-related genes.</title>
        <authorList>
            <person name="Felix C."/>
            <person name="Meneses R."/>
            <person name="Goncalves M.F.M."/>
            <person name="Tilleman L."/>
            <person name="Duarte A.S."/>
            <person name="Jorrin-Novo J.V."/>
            <person name="Van de Peer Y."/>
            <person name="Deforce D."/>
            <person name="Van Nieuwerburgh F."/>
            <person name="Esteves A.C."/>
            <person name="Alves A."/>
        </authorList>
    </citation>
    <scope>NUCLEOTIDE SEQUENCE [LARGE SCALE GENOMIC DNA]</scope>
    <source>
        <strain evidence="1 2">LA-SOL3</strain>
    </source>
</reference>
<dbReference type="AlphaFoldDB" id="A0A5N5CT99"/>
<dbReference type="InterPro" id="IPR020915">
    <property type="entry name" value="UPF0311"/>
</dbReference>
<gene>
    <name evidence="1" type="ORF">DBV05_g12755</name>
</gene>
<comment type="caution">
    <text evidence="1">The sequence shown here is derived from an EMBL/GenBank/DDBJ whole genome shotgun (WGS) entry which is preliminary data.</text>
</comment>
<sequence>MSHIPSPGNAFTPEVPPMRLPHLEHEYRLIANMGSGYEMPNMRGTGLTRSVGNIAGGTVAGPRITGKVLENSGADWAVRVHSKKIFYQLDARYTVLTDDGHYILVNAKGIFSLGPGVPDTGEEEPTCSQDEVEYFSHLTYEAPGDSPYNWMNSIVAVGVMTMWENKVVIDAYRLTNFPGKEAEDVYVGR</sequence>
<proteinExistence type="predicted"/>
<dbReference type="OrthoDB" id="2544694at2759"/>
<dbReference type="Pfam" id="PF11578">
    <property type="entry name" value="DUF3237"/>
    <property type="match status" value="1"/>
</dbReference>
<organism evidence="1 2">
    <name type="scientific">Lasiodiplodia theobromae</name>
    <dbReference type="NCBI Taxonomy" id="45133"/>
    <lineage>
        <taxon>Eukaryota</taxon>
        <taxon>Fungi</taxon>
        <taxon>Dikarya</taxon>
        <taxon>Ascomycota</taxon>
        <taxon>Pezizomycotina</taxon>
        <taxon>Dothideomycetes</taxon>
        <taxon>Dothideomycetes incertae sedis</taxon>
        <taxon>Botryosphaeriales</taxon>
        <taxon>Botryosphaeriaceae</taxon>
        <taxon>Lasiodiplodia</taxon>
    </lineage>
</organism>
<dbReference type="Gene3D" id="2.40.160.20">
    <property type="match status" value="1"/>
</dbReference>
<dbReference type="EMBL" id="VCHE01000359">
    <property type="protein sequence ID" value="KAB2568564.1"/>
    <property type="molecule type" value="Genomic_DNA"/>
</dbReference>
<dbReference type="PANTHER" id="PTHR37315:SF1">
    <property type="entry name" value="UPF0311 PROTEIN BLR7842"/>
    <property type="match status" value="1"/>
</dbReference>
<name>A0A5N5CT99_9PEZI</name>
<dbReference type="Proteomes" id="UP000325902">
    <property type="component" value="Unassembled WGS sequence"/>
</dbReference>